<dbReference type="Pfam" id="PF13193">
    <property type="entry name" value="AMP-binding_C"/>
    <property type="match status" value="1"/>
</dbReference>
<reference evidence="7 8" key="1">
    <citation type="submission" date="2018-11" db="EMBL/GenBank/DDBJ databases">
        <authorList>
            <person name="Li F."/>
        </authorList>
    </citation>
    <scope>NUCLEOTIDE SEQUENCE [LARGE SCALE GENOMIC DNA]</scope>
    <source>
        <strain evidence="7 8">Gsoil 818</strain>
    </source>
</reference>
<dbReference type="InterPro" id="IPR025110">
    <property type="entry name" value="AMP-bd_C"/>
</dbReference>
<dbReference type="PANTHER" id="PTHR43605:SF10">
    <property type="entry name" value="ACYL-COA SYNTHETASE MEDIUM CHAIN FAMILY MEMBER 3"/>
    <property type="match status" value="1"/>
</dbReference>
<protein>
    <submittedName>
        <fullName evidence="7">AMP-dependent synthetase</fullName>
    </submittedName>
</protein>
<evidence type="ECO:0000256" key="2">
    <source>
        <dbReference type="ARBA" id="ARBA00022598"/>
    </source>
</evidence>
<keyword evidence="8" id="KW-1185">Reference proteome</keyword>
<dbReference type="EMBL" id="RJSF01000047">
    <property type="protein sequence ID" value="RNM11815.1"/>
    <property type="molecule type" value="Genomic_DNA"/>
</dbReference>
<evidence type="ECO:0000259" key="6">
    <source>
        <dbReference type="Pfam" id="PF13193"/>
    </source>
</evidence>
<dbReference type="GO" id="GO:0006637">
    <property type="term" value="P:acyl-CoA metabolic process"/>
    <property type="evidence" value="ECO:0007669"/>
    <property type="project" value="TreeGrafter"/>
</dbReference>
<dbReference type="OrthoDB" id="9803968at2"/>
<dbReference type="GO" id="GO:0015645">
    <property type="term" value="F:fatty acid ligase activity"/>
    <property type="evidence" value="ECO:0007669"/>
    <property type="project" value="TreeGrafter"/>
</dbReference>
<evidence type="ECO:0000256" key="4">
    <source>
        <dbReference type="ARBA" id="ARBA00022840"/>
    </source>
</evidence>
<dbReference type="GO" id="GO:0006633">
    <property type="term" value="P:fatty acid biosynthetic process"/>
    <property type="evidence" value="ECO:0007669"/>
    <property type="project" value="TreeGrafter"/>
</dbReference>
<dbReference type="Pfam" id="PF00501">
    <property type="entry name" value="AMP-binding"/>
    <property type="match status" value="1"/>
</dbReference>
<keyword evidence="3" id="KW-0547">Nucleotide-binding</keyword>
<evidence type="ECO:0000313" key="7">
    <source>
        <dbReference type="EMBL" id="RNM11815.1"/>
    </source>
</evidence>
<proteinExistence type="inferred from homology"/>
<feature type="domain" description="AMP-binding enzyme C-terminal" evidence="6">
    <location>
        <begin position="463"/>
        <end position="540"/>
    </location>
</feature>
<dbReference type="InterPro" id="IPR042099">
    <property type="entry name" value="ANL_N_sf"/>
</dbReference>
<dbReference type="InterPro" id="IPR051087">
    <property type="entry name" value="Mitochondrial_ACSM"/>
</dbReference>
<evidence type="ECO:0000259" key="5">
    <source>
        <dbReference type="Pfam" id="PF00501"/>
    </source>
</evidence>
<dbReference type="InterPro" id="IPR045851">
    <property type="entry name" value="AMP-bd_C_sf"/>
</dbReference>
<dbReference type="GO" id="GO:0004321">
    <property type="term" value="F:fatty-acyl-CoA synthase activity"/>
    <property type="evidence" value="ECO:0007669"/>
    <property type="project" value="TreeGrafter"/>
</dbReference>
<dbReference type="Gene3D" id="3.40.50.12780">
    <property type="entry name" value="N-terminal domain of ligase-like"/>
    <property type="match status" value="1"/>
</dbReference>
<dbReference type="PANTHER" id="PTHR43605">
    <property type="entry name" value="ACYL-COENZYME A SYNTHETASE"/>
    <property type="match status" value="1"/>
</dbReference>
<keyword evidence="4" id="KW-0067">ATP-binding</keyword>
<sequence>MTHRSLSPADGGPHDASPFIRERLAAILNDFHDPEASAPALLCDRHDPGSVAFRFVSEDLEVSEMTFGELRLRSERVAHALASRGIQAGDRVASLLGKGPDLPVLILGIWRLGAVYVPLFTAFAAGAVADRVAAADVRLIVTDRDQLPKVDGLDCTIMLANERTDAPALETDLTDLSAAITAGERWTSDVPVRGPNAPIVQMATSGTTGKPKVVVHPLAYAAGWQSYLELAINPGKVFWCGADPGWAYGLYLLIVAPLASGIPAVFTCGTFKPALTWRVLSELGVTDFTAAPTALRALRTVDDGTPLPHLRGLSSAGEPLTPEVIEWSTARFGVAVHDHFGQTELGMPAGFPHHPDLAIDVVAGAMGTSLPGWSMTVLKHDADAPAATGEVGRLAVEVAESPFFTFTGYGIYRDNRSSRFTGDGRYYITGDLASLGADDLIRFSSRDDDVILMAGYRIGPFDVESVLVTHPGVAECAVVAAPDEVRGEVIHAYVVPSGPVEDPDALTLDLQEWVRTKYAAHAYPRLVSLVDALPKTPSGKIQRAVLRQQSQALAAAGKQPVPDR</sequence>
<comment type="caution">
    <text evidence="7">The sequence shown here is derived from an EMBL/GenBank/DDBJ whole genome shotgun (WGS) entry which is preliminary data.</text>
</comment>
<accession>A0A3N0GH83</accession>
<evidence type="ECO:0000256" key="1">
    <source>
        <dbReference type="ARBA" id="ARBA00006432"/>
    </source>
</evidence>
<dbReference type="Proteomes" id="UP000279994">
    <property type="component" value="Unassembled WGS sequence"/>
</dbReference>
<dbReference type="GO" id="GO:0016405">
    <property type="term" value="F:CoA-ligase activity"/>
    <property type="evidence" value="ECO:0007669"/>
    <property type="project" value="UniProtKB-ARBA"/>
</dbReference>
<feature type="domain" description="AMP-dependent synthetase/ligase" evidence="5">
    <location>
        <begin position="48"/>
        <end position="397"/>
    </location>
</feature>
<dbReference type="Gene3D" id="3.30.300.30">
    <property type="match status" value="1"/>
</dbReference>
<name>A0A3N0GH83_9ACTN</name>
<keyword evidence="2" id="KW-0436">Ligase</keyword>
<dbReference type="RefSeq" id="WP_123225049.1">
    <property type="nucleotide sequence ID" value="NZ_RJSF01000047.1"/>
</dbReference>
<evidence type="ECO:0000313" key="8">
    <source>
        <dbReference type="Proteomes" id="UP000279994"/>
    </source>
</evidence>
<organism evidence="7 8">
    <name type="scientific">Nocardioides pocheonensis</name>
    <dbReference type="NCBI Taxonomy" id="661485"/>
    <lineage>
        <taxon>Bacteria</taxon>
        <taxon>Bacillati</taxon>
        <taxon>Actinomycetota</taxon>
        <taxon>Actinomycetes</taxon>
        <taxon>Propionibacteriales</taxon>
        <taxon>Nocardioidaceae</taxon>
        <taxon>Nocardioides</taxon>
    </lineage>
</organism>
<dbReference type="AlphaFoldDB" id="A0A3N0GH83"/>
<gene>
    <name evidence="7" type="ORF">EFL26_21960</name>
</gene>
<dbReference type="InterPro" id="IPR000873">
    <property type="entry name" value="AMP-dep_synth/lig_dom"/>
</dbReference>
<evidence type="ECO:0000256" key="3">
    <source>
        <dbReference type="ARBA" id="ARBA00022741"/>
    </source>
</evidence>
<dbReference type="GO" id="GO:0005524">
    <property type="term" value="F:ATP binding"/>
    <property type="evidence" value="ECO:0007669"/>
    <property type="project" value="UniProtKB-KW"/>
</dbReference>
<dbReference type="SUPFAM" id="SSF56801">
    <property type="entry name" value="Acetyl-CoA synthetase-like"/>
    <property type="match status" value="1"/>
</dbReference>
<comment type="similarity">
    <text evidence="1">Belongs to the ATP-dependent AMP-binding enzyme family.</text>
</comment>